<dbReference type="EMBL" id="CP108021">
    <property type="protein sequence ID" value="WUM19329.1"/>
    <property type="molecule type" value="Genomic_DNA"/>
</dbReference>
<dbReference type="Proteomes" id="UP001432128">
    <property type="component" value="Chromosome"/>
</dbReference>
<keyword evidence="1" id="KW-0812">Transmembrane</keyword>
<gene>
    <name evidence="2" type="ORF">OG579_16715</name>
</gene>
<keyword evidence="1" id="KW-0472">Membrane</keyword>
<dbReference type="RefSeq" id="WP_328856843.1">
    <property type="nucleotide sequence ID" value="NZ_CP108021.1"/>
</dbReference>
<dbReference type="KEGG" id="whr:OG579_16715"/>
<feature type="transmembrane region" description="Helical" evidence="1">
    <location>
        <begin position="21"/>
        <end position="45"/>
    </location>
</feature>
<organism evidence="2 3">
    <name type="scientific">Williamsia herbipolensis</name>
    <dbReference type="NCBI Taxonomy" id="1603258"/>
    <lineage>
        <taxon>Bacteria</taxon>
        <taxon>Bacillati</taxon>
        <taxon>Actinomycetota</taxon>
        <taxon>Actinomycetes</taxon>
        <taxon>Mycobacteriales</taxon>
        <taxon>Nocardiaceae</taxon>
        <taxon>Williamsia</taxon>
    </lineage>
</organism>
<reference evidence="2 3" key="1">
    <citation type="submission" date="2022-10" db="EMBL/GenBank/DDBJ databases">
        <title>The complete genomes of actinobacterial strains from the NBC collection.</title>
        <authorList>
            <person name="Joergensen T.S."/>
            <person name="Alvarez Arevalo M."/>
            <person name="Sterndorff E.B."/>
            <person name="Faurdal D."/>
            <person name="Vuksanovic O."/>
            <person name="Mourched A.-S."/>
            <person name="Charusanti P."/>
            <person name="Shaw S."/>
            <person name="Blin K."/>
            <person name="Weber T."/>
        </authorList>
    </citation>
    <scope>NUCLEOTIDE SEQUENCE [LARGE SCALE GENOMIC DNA]</scope>
    <source>
        <strain evidence="2 3">NBC_00319</strain>
    </source>
</reference>
<proteinExistence type="predicted"/>
<keyword evidence="1" id="KW-1133">Transmembrane helix</keyword>
<feature type="transmembrane region" description="Helical" evidence="1">
    <location>
        <begin position="57"/>
        <end position="81"/>
    </location>
</feature>
<accession>A0AAU4JZU8</accession>
<sequence>MRGRTKAARSPIAHNPLALTLVSYAGVIWAAVAVFAVTLFASTAIGDGRSAYTYPLHHWFIAGGAAAGVMIVLLVGVHVLLTDVRRRSGR</sequence>
<evidence type="ECO:0000313" key="3">
    <source>
        <dbReference type="Proteomes" id="UP001432128"/>
    </source>
</evidence>
<dbReference type="AlphaFoldDB" id="A0AAU4JZU8"/>
<name>A0AAU4JZU8_9NOCA</name>
<protein>
    <submittedName>
        <fullName evidence="2">Uncharacterized protein</fullName>
    </submittedName>
</protein>
<evidence type="ECO:0000256" key="1">
    <source>
        <dbReference type="SAM" id="Phobius"/>
    </source>
</evidence>
<evidence type="ECO:0000313" key="2">
    <source>
        <dbReference type="EMBL" id="WUM19329.1"/>
    </source>
</evidence>
<keyword evidence="3" id="KW-1185">Reference proteome</keyword>